<feature type="chain" id="PRO_5029562103" evidence="1">
    <location>
        <begin position="21"/>
        <end position="43"/>
    </location>
</feature>
<sequence length="43" mass="4736">MSRTAAAKTWITAFWWLAMALKEQHQTAINFGLSRTAGVQNGA</sequence>
<protein>
    <submittedName>
        <fullName evidence="2">Uncharacterized protein</fullName>
    </submittedName>
</protein>
<feature type="signal peptide" evidence="1">
    <location>
        <begin position="1"/>
        <end position="20"/>
    </location>
</feature>
<dbReference type="EMBL" id="JACAGC010000012">
    <property type="protein sequence ID" value="KAF6327531.1"/>
    <property type="molecule type" value="Genomic_DNA"/>
</dbReference>
<evidence type="ECO:0000313" key="2">
    <source>
        <dbReference type="EMBL" id="KAF6327531.1"/>
    </source>
</evidence>
<name>A0A7J7VRB7_RHIFE</name>
<dbReference type="Proteomes" id="UP000585614">
    <property type="component" value="Unassembled WGS sequence"/>
</dbReference>
<comment type="caution">
    <text evidence="2">The sequence shown here is derived from an EMBL/GenBank/DDBJ whole genome shotgun (WGS) entry which is preliminary data.</text>
</comment>
<proteinExistence type="predicted"/>
<evidence type="ECO:0000313" key="3">
    <source>
        <dbReference type="Proteomes" id="UP000585614"/>
    </source>
</evidence>
<organism evidence="2 3">
    <name type="scientific">Rhinolophus ferrumequinum</name>
    <name type="common">Greater horseshoe bat</name>
    <dbReference type="NCBI Taxonomy" id="59479"/>
    <lineage>
        <taxon>Eukaryota</taxon>
        <taxon>Metazoa</taxon>
        <taxon>Chordata</taxon>
        <taxon>Craniata</taxon>
        <taxon>Vertebrata</taxon>
        <taxon>Euteleostomi</taxon>
        <taxon>Mammalia</taxon>
        <taxon>Eutheria</taxon>
        <taxon>Laurasiatheria</taxon>
        <taxon>Chiroptera</taxon>
        <taxon>Yinpterochiroptera</taxon>
        <taxon>Rhinolophoidea</taxon>
        <taxon>Rhinolophidae</taxon>
        <taxon>Rhinolophinae</taxon>
        <taxon>Rhinolophus</taxon>
    </lineage>
</organism>
<evidence type="ECO:0000256" key="1">
    <source>
        <dbReference type="SAM" id="SignalP"/>
    </source>
</evidence>
<keyword evidence="1" id="KW-0732">Signal</keyword>
<dbReference type="AlphaFoldDB" id="A0A7J7VRB7"/>
<gene>
    <name evidence="2" type="ORF">mRhiFer1_008251</name>
</gene>
<reference evidence="2 3" key="1">
    <citation type="journal article" date="2020" name="Nature">
        <title>Six reference-quality genomes reveal evolution of bat adaptations.</title>
        <authorList>
            <person name="Jebb D."/>
            <person name="Huang Z."/>
            <person name="Pippel M."/>
            <person name="Hughes G.M."/>
            <person name="Lavrichenko K."/>
            <person name="Devanna P."/>
            <person name="Winkler S."/>
            <person name="Jermiin L.S."/>
            <person name="Skirmuntt E.C."/>
            <person name="Katzourakis A."/>
            <person name="Burkitt-Gray L."/>
            <person name="Ray D.A."/>
            <person name="Sullivan K.A.M."/>
            <person name="Roscito J.G."/>
            <person name="Kirilenko B.M."/>
            <person name="Davalos L.M."/>
            <person name="Corthals A.P."/>
            <person name="Power M.L."/>
            <person name="Jones G."/>
            <person name="Ransome R.D."/>
            <person name="Dechmann D.K.N."/>
            <person name="Locatelli A.G."/>
            <person name="Puechmaille S.J."/>
            <person name="Fedrigo O."/>
            <person name="Jarvis E.D."/>
            <person name="Hiller M."/>
            <person name="Vernes S.C."/>
            <person name="Myers E.W."/>
            <person name="Teeling E.C."/>
        </authorList>
    </citation>
    <scope>NUCLEOTIDE SEQUENCE [LARGE SCALE GENOMIC DNA]</scope>
    <source>
        <strain evidence="2">MRhiFer1</strain>
        <tissue evidence="2">Lung</tissue>
    </source>
</reference>
<accession>A0A7J7VRB7</accession>